<feature type="domain" description="Xaa-Pro dipeptidyl-peptidase-like" evidence="1">
    <location>
        <begin position="162"/>
        <end position="415"/>
    </location>
</feature>
<dbReference type="GO" id="GO:0052689">
    <property type="term" value="F:carboxylic ester hydrolase activity"/>
    <property type="evidence" value="ECO:0007669"/>
    <property type="project" value="TreeGrafter"/>
</dbReference>
<organism evidence="2 3">
    <name type="scientific">Hymenobacter amundsenii</name>
    <dbReference type="NCBI Taxonomy" id="2006685"/>
    <lineage>
        <taxon>Bacteria</taxon>
        <taxon>Pseudomonadati</taxon>
        <taxon>Bacteroidota</taxon>
        <taxon>Cytophagia</taxon>
        <taxon>Cytophagales</taxon>
        <taxon>Hymenobacteraceae</taxon>
        <taxon>Hymenobacter</taxon>
    </lineage>
</organism>
<dbReference type="Gene3D" id="3.40.50.1820">
    <property type="entry name" value="alpha/beta hydrolase"/>
    <property type="match status" value="1"/>
</dbReference>
<dbReference type="EMBL" id="NIRR01000025">
    <property type="protein sequence ID" value="OWP62450.1"/>
    <property type="molecule type" value="Genomic_DNA"/>
</dbReference>
<sequence length="522" mass="56410">MTDRMRFAFSSQPFRMVAGLLLWLLPGLVLAQGPGKYSLEGEWKGPLVVPGGSLPIQVQVTELASGNRFAVLNVVPQRITRIPTTVEQRGDTVVFVAEQVGCRFKGVRTPDGTRLEGTWSQPGYQAALTLTYVAPPPTAAAKAFHFPPPYRVQEVTFNNDSDAISLQGTLTIPAGTGPFPAVVLLSDWGAQDQDGQNGAYKPLGNLADYLTRRGVAVLRFHDRGVAGSGGRSELAGIEDRTRDAQSALQFLRTQSLLDPGYLGLLGHGEGGNVALLAAARPKAPAFVITLAAAGLPGSDILATQPAIGWPTSVSDTLLARMARQQVAAQLVVQAKLEKMRASGANAAQIQIQQEQQFLRQRAEDKKRLDALAKQQRPMLELVSQNPDDQTARTLVTKVLRQNVPNQADTAYAATAARLSTPWARSYLRFYPLKELDAVQCPVLLLHGSDDVLLEADANLSVLTKGLKTNKQVNARQLNGLNHLFQGPVTEWPLIDGKPSPAFASSALDLIRDWIHELVPPVK</sequence>
<name>A0A246FIU3_9BACT</name>
<evidence type="ECO:0000313" key="2">
    <source>
        <dbReference type="EMBL" id="OWP62450.1"/>
    </source>
</evidence>
<proteinExistence type="predicted"/>
<dbReference type="AlphaFoldDB" id="A0A246FIU3"/>
<dbReference type="InterPro" id="IPR053145">
    <property type="entry name" value="AB_hydrolase_Est10"/>
</dbReference>
<comment type="caution">
    <text evidence="2">The sequence shown here is derived from an EMBL/GenBank/DDBJ whole genome shotgun (WGS) entry which is preliminary data.</text>
</comment>
<reference evidence="2 3" key="1">
    <citation type="submission" date="2017-06" db="EMBL/GenBank/DDBJ databases">
        <title>Hymenobacter amundsenii sp. nov. isolated from regoliths in Antarctica.</title>
        <authorList>
            <person name="Sedlacek I."/>
            <person name="Kralova S."/>
            <person name="Pantucek R."/>
            <person name="Svec P."/>
            <person name="Holochova P."/>
            <person name="Stankova E."/>
            <person name="Vrbovska V."/>
            <person name="Busse H.-J."/>
        </authorList>
    </citation>
    <scope>NUCLEOTIDE SEQUENCE [LARGE SCALE GENOMIC DNA]</scope>
    <source>
        <strain evidence="2 3">CCM 8682</strain>
    </source>
</reference>
<dbReference type="OrthoDB" id="9809549at2"/>
<dbReference type="InterPro" id="IPR000383">
    <property type="entry name" value="Xaa-Pro-like_dom"/>
</dbReference>
<keyword evidence="3" id="KW-1185">Reference proteome</keyword>
<dbReference type="PANTHER" id="PTHR43265:SF1">
    <property type="entry name" value="ESTERASE ESTD"/>
    <property type="match status" value="1"/>
</dbReference>
<gene>
    <name evidence="2" type="ORF">CDA63_14280</name>
</gene>
<dbReference type="Proteomes" id="UP000197277">
    <property type="component" value="Unassembled WGS sequence"/>
</dbReference>
<evidence type="ECO:0000313" key="3">
    <source>
        <dbReference type="Proteomes" id="UP000197277"/>
    </source>
</evidence>
<dbReference type="SUPFAM" id="SSF53474">
    <property type="entry name" value="alpha/beta-Hydrolases"/>
    <property type="match status" value="1"/>
</dbReference>
<accession>A0A246FIU3</accession>
<evidence type="ECO:0000259" key="1">
    <source>
        <dbReference type="Pfam" id="PF02129"/>
    </source>
</evidence>
<dbReference type="Pfam" id="PF02129">
    <property type="entry name" value="Peptidase_S15"/>
    <property type="match status" value="1"/>
</dbReference>
<protein>
    <recommendedName>
        <fullName evidence="1">Xaa-Pro dipeptidyl-peptidase-like domain-containing protein</fullName>
    </recommendedName>
</protein>
<dbReference type="PANTHER" id="PTHR43265">
    <property type="entry name" value="ESTERASE ESTD"/>
    <property type="match status" value="1"/>
</dbReference>
<dbReference type="InterPro" id="IPR029058">
    <property type="entry name" value="AB_hydrolase_fold"/>
</dbReference>